<dbReference type="PANTHER" id="PTHR47150">
    <property type="entry name" value="OS12G0169200 PROTEIN"/>
    <property type="match status" value="1"/>
</dbReference>
<reference evidence="2" key="2">
    <citation type="journal article" date="2017" name="Nat. Plants">
        <title>The Aegilops tauschii genome reveals multiple impacts of transposons.</title>
        <authorList>
            <person name="Zhao G."/>
            <person name="Zou C."/>
            <person name="Li K."/>
            <person name="Wang K."/>
            <person name="Li T."/>
            <person name="Gao L."/>
            <person name="Zhang X."/>
            <person name="Wang H."/>
            <person name="Yang Z."/>
            <person name="Liu X."/>
            <person name="Jiang W."/>
            <person name="Mao L."/>
            <person name="Kong X."/>
            <person name="Jiao Y."/>
            <person name="Jia J."/>
        </authorList>
    </citation>
    <scope>NUCLEOTIDE SEQUENCE [LARGE SCALE GENOMIC DNA]</scope>
    <source>
        <strain evidence="2">cv. AL8/78</strain>
    </source>
</reference>
<evidence type="ECO:0008006" key="3">
    <source>
        <dbReference type="Google" id="ProtNLM"/>
    </source>
</evidence>
<name>A0A453FL39_AEGTS</name>
<keyword evidence="2" id="KW-1185">Reference proteome</keyword>
<sequence length="339" mass="39237">ARHVFNRIREGVVAHDPYFECKTDALGKLGFSSYQKCTTAVRMLAYGIPGDLVDEYVRMSVTTCLMSMYKFCQAMIEVFGLEYLRQPTAADTERLLATNAARGFPGMLGSIDCMHWEWKDCPFAWQGQYKGHVNECIVILEAVASQDLWIWHSFFGMAGSHNDINVLQRSPVFARLAEGQSPPVNFEINGHQYNKGYYLADGIYPQWSTFVKTISKPQGEKRKRFAQMQESARKDVERAFGVLQSRWGIVRYPALSWDERKLWEVMTACVIMHNMIVEDERDHSIFDQGFDYQGDNVEPLHQEPATFDLQFHRELRDWHTHVNLQNDLVEHVWGHIGNR</sequence>
<dbReference type="STRING" id="200361.A0A453FL39"/>
<dbReference type="Pfam" id="PF04827">
    <property type="entry name" value="Plant_tran"/>
    <property type="match status" value="1"/>
</dbReference>
<accession>A0A453FL39</accession>
<dbReference type="Proteomes" id="UP000015105">
    <property type="component" value="Chromosome 3D"/>
</dbReference>
<reference evidence="1" key="3">
    <citation type="journal article" date="2017" name="Nature">
        <title>Genome sequence of the progenitor of the wheat D genome Aegilops tauschii.</title>
        <authorList>
            <person name="Luo M.C."/>
            <person name="Gu Y.Q."/>
            <person name="Puiu D."/>
            <person name="Wang H."/>
            <person name="Twardziok S.O."/>
            <person name="Deal K.R."/>
            <person name="Huo N."/>
            <person name="Zhu T."/>
            <person name="Wang L."/>
            <person name="Wang Y."/>
            <person name="McGuire P.E."/>
            <person name="Liu S."/>
            <person name="Long H."/>
            <person name="Ramasamy R.K."/>
            <person name="Rodriguez J.C."/>
            <person name="Van S.L."/>
            <person name="Yuan L."/>
            <person name="Wang Z."/>
            <person name="Xia Z."/>
            <person name="Xiao L."/>
            <person name="Anderson O.D."/>
            <person name="Ouyang S."/>
            <person name="Liang Y."/>
            <person name="Zimin A.V."/>
            <person name="Pertea G."/>
            <person name="Qi P."/>
            <person name="Bennetzen J.L."/>
            <person name="Dai X."/>
            <person name="Dawson M.W."/>
            <person name="Muller H.G."/>
            <person name="Kugler K."/>
            <person name="Rivarola-Duarte L."/>
            <person name="Spannagl M."/>
            <person name="Mayer K.F.X."/>
            <person name="Lu F.H."/>
            <person name="Bevan M.W."/>
            <person name="Leroy P."/>
            <person name="Li P."/>
            <person name="You F.M."/>
            <person name="Sun Q."/>
            <person name="Liu Z."/>
            <person name="Lyons E."/>
            <person name="Wicker T."/>
            <person name="Salzberg S.L."/>
            <person name="Devos K.M."/>
            <person name="Dvorak J."/>
        </authorList>
    </citation>
    <scope>NUCLEOTIDE SEQUENCE [LARGE SCALE GENOMIC DNA]</scope>
    <source>
        <strain evidence="1">cv. AL8/78</strain>
    </source>
</reference>
<proteinExistence type="predicted"/>
<evidence type="ECO:0000313" key="2">
    <source>
        <dbReference type="Proteomes" id="UP000015105"/>
    </source>
</evidence>
<dbReference type="PANTHER" id="PTHR47150:SF6">
    <property type="entry name" value="OS01G0872900 PROTEIN"/>
    <property type="match status" value="1"/>
</dbReference>
<reference evidence="1" key="4">
    <citation type="submission" date="2019-03" db="UniProtKB">
        <authorList>
            <consortium name="EnsemblPlants"/>
        </authorList>
    </citation>
    <scope>IDENTIFICATION</scope>
</reference>
<evidence type="ECO:0000313" key="1">
    <source>
        <dbReference type="EnsemblPlants" id="AET3Gv20712100.1"/>
    </source>
</evidence>
<dbReference type="Gramene" id="AET3Gv20712100.1">
    <property type="protein sequence ID" value="AET3Gv20712100.1"/>
    <property type="gene ID" value="AET3Gv20712100"/>
</dbReference>
<reference evidence="1" key="5">
    <citation type="journal article" date="2021" name="G3 (Bethesda)">
        <title>Aegilops tauschii genome assembly Aet v5.0 features greater sequence contiguity and improved annotation.</title>
        <authorList>
            <person name="Wang L."/>
            <person name="Zhu T."/>
            <person name="Rodriguez J.C."/>
            <person name="Deal K.R."/>
            <person name="Dubcovsky J."/>
            <person name="McGuire P.E."/>
            <person name="Lux T."/>
            <person name="Spannagl M."/>
            <person name="Mayer K.F.X."/>
            <person name="Baldrich P."/>
            <person name="Meyers B.C."/>
            <person name="Huo N."/>
            <person name="Gu Y.Q."/>
            <person name="Zhou H."/>
            <person name="Devos K.M."/>
            <person name="Bennetzen J.L."/>
            <person name="Unver T."/>
            <person name="Budak H."/>
            <person name="Gulick P.J."/>
            <person name="Galiba G."/>
            <person name="Kalapos B."/>
            <person name="Nelson D.R."/>
            <person name="Li P."/>
            <person name="You F.M."/>
            <person name="Luo M.C."/>
            <person name="Dvorak J."/>
        </authorList>
    </citation>
    <scope>NUCLEOTIDE SEQUENCE [LARGE SCALE GENOMIC DNA]</scope>
    <source>
        <strain evidence="1">cv. AL8/78</strain>
    </source>
</reference>
<dbReference type="EnsemblPlants" id="AET3Gv20712100.1">
    <property type="protein sequence ID" value="AET3Gv20712100.1"/>
    <property type="gene ID" value="AET3Gv20712100"/>
</dbReference>
<protein>
    <recommendedName>
        <fullName evidence="3">DDE Tnp4 domain-containing protein</fullName>
    </recommendedName>
</protein>
<dbReference type="InterPro" id="IPR006912">
    <property type="entry name" value="Harbinger_derived_prot"/>
</dbReference>
<organism evidence="1 2">
    <name type="scientific">Aegilops tauschii subsp. strangulata</name>
    <name type="common">Goatgrass</name>
    <dbReference type="NCBI Taxonomy" id="200361"/>
    <lineage>
        <taxon>Eukaryota</taxon>
        <taxon>Viridiplantae</taxon>
        <taxon>Streptophyta</taxon>
        <taxon>Embryophyta</taxon>
        <taxon>Tracheophyta</taxon>
        <taxon>Spermatophyta</taxon>
        <taxon>Magnoliopsida</taxon>
        <taxon>Liliopsida</taxon>
        <taxon>Poales</taxon>
        <taxon>Poaceae</taxon>
        <taxon>BOP clade</taxon>
        <taxon>Pooideae</taxon>
        <taxon>Triticodae</taxon>
        <taxon>Triticeae</taxon>
        <taxon>Triticinae</taxon>
        <taxon>Aegilops</taxon>
    </lineage>
</organism>
<dbReference type="AlphaFoldDB" id="A0A453FL39"/>
<reference evidence="2" key="1">
    <citation type="journal article" date="2014" name="Science">
        <title>Ancient hybridizations among the ancestral genomes of bread wheat.</title>
        <authorList>
            <consortium name="International Wheat Genome Sequencing Consortium,"/>
            <person name="Marcussen T."/>
            <person name="Sandve S.R."/>
            <person name="Heier L."/>
            <person name="Spannagl M."/>
            <person name="Pfeifer M."/>
            <person name="Jakobsen K.S."/>
            <person name="Wulff B.B."/>
            <person name="Steuernagel B."/>
            <person name="Mayer K.F."/>
            <person name="Olsen O.A."/>
        </authorList>
    </citation>
    <scope>NUCLEOTIDE SEQUENCE [LARGE SCALE GENOMIC DNA]</scope>
    <source>
        <strain evidence="2">cv. AL8/78</strain>
    </source>
</reference>